<protein>
    <submittedName>
        <fullName evidence="8">Putative GAF domain nucleotide-binding protein</fullName>
    </submittedName>
</protein>
<evidence type="ECO:0000313" key="8">
    <source>
        <dbReference type="EMBL" id="CEJ82973.1"/>
    </source>
</evidence>
<comment type="subcellular location">
    <subcellularLocation>
        <location evidence="1">Nucleus</location>
    </subcellularLocation>
</comment>
<evidence type="ECO:0000256" key="5">
    <source>
        <dbReference type="SAM" id="Coils"/>
    </source>
</evidence>
<dbReference type="InterPro" id="IPR004827">
    <property type="entry name" value="bZIP"/>
</dbReference>
<evidence type="ECO:0000313" key="9">
    <source>
        <dbReference type="Proteomes" id="UP000039046"/>
    </source>
</evidence>
<evidence type="ECO:0000256" key="3">
    <source>
        <dbReference type="ARBA" id="ARBA00023163"/>
    </source>
</evidence>
<evidence type="ECO:0000256" key="6">
    <source>
        <dbReference type="SAM" id="MobiDB-lite"/>
    </source>
</evidence>
<dbReference type="PROSITE" id="PS00036">
    <property type="entry name" value="BZIP_BASIC"/>
    <property type="match status" value="1"/>
</dbReference>
<feature type="region of interest" description="Disordered" evidence="6">
    <location>
        <begin position="1"/>
        <end position="30"/>
    </location>
</feature>
<keyword evidence="4" id="KW-0539">Nucleus</keyword>
<dbReference type="STRING" id="1531966.A0A0A1SR99"/>
<dbReference type="HOGENOM" id="CLU_947270_0_0_1"/>
<feature type="compositionally biased region" description="Polar residues" evidence="6">
    <location>
        <begin position="154"/>
        <end position="164"/>
    </location>
</feature>
<keyword evidence="2" id="KW-0805">Transcription regulation</keyword>
<dbReference type="PANTHER" id="PTHR19304">
    <property type="entry name" value="CYCLIC-AMP RESPONSE ELEMENT BINDING PROTEIN"/>
    <property type="match status" value="1"/>
</dbReference>
<dbReference type="SUPFAM" id="SSF57959">
    <property type="entry name" value="Leucine zipper domain"/>
    <property type="match status" value="1"/>
</dbReference>
<dbReference type="SMART" id="SM00338">
    <property type="entry name" value="BRLZ"/>
    <property type="match status" value="1"/>
</dbReference>
<dbReference type="AlphaFoldDB" id="A0A0A1SR99"/>
<evidence type="ECO:0000256" key="1">
    <source>
        <dbReference type="ARBA" id="ARBA00004123"/>
    </source>
</evidence>
<dbReference type="Proteomes" id="UP000039046">
    <property type="component" value="Unassembled WGS sequence"/>
</dbReference>
<dbReference type="CDD" id="cd12193">
    <property type="entry name" value="bZIP_GCN4"/>
    <property type="match status" value="1"/>
</dbReference>
<dbReference type="Pfam" id="PF07716">
    <property type="entry name" value="bZIP_2"/>
    <property type="match status" value="1"/>
</dbReference>
<evidence type="ECO:0000256" key="2">
    <source>
        <dbReference type="ARBA" id="ARBA00023015"/>
    </source>
</evidence>
<accession>A0A0A1SR99</accession>
<name>A0A0A1SR99_9HYPO</name>
<feature type="compositionally biased region" description="Low complexity" evidence="6">
    <location>
        <begin position="199"/>
        <end position="209"/>
    </location>
</feature>
<proteinExistence type="predicted"/>
<dbReference type="EMBL" id="CDHN01000001">
    <property type="protein sequence ID" value="CEJ82973.1"/>
    <property type="molecule type" value="Genomic_DNA"/>
</dbReference>
<evidence type="ECO:0000256" key="4">
    <source>
        <dbReference type="ARBA" id="ARBA00023242"/>
    </source>
</evidence>
<dbReference type="PROSITE" id="PS50217">
    <property type="entry name" value="BZIP"/>
    <property type="match status" value="1"/>
</dbReference>
<dbReference type="Gene3D" id="1.20.5.170">
    <property type="match status" value="1"/>
</dbReference>
<dbReference type="GO" id="GO:0005634">
    <property type="term" value="C:nucleus"/>
    <property type="evidence" value="ECO:0007669"/>
    <property type="project" value="UniProtKB-SubCell"/>
</dbReference>
<dbReference type="InterPro" id="IPR051027">
    <property type="entry name" value="bZIP_transcription_factors"/>
</dbReference>
<organism evidence="8 9">
    <name type="scientific">[Torrubiella] hemipterigena</name>
    <dbReference type="NCBI Taxonomy" id="1531966"/>
    <lineage>
        <taxon>Eukaryota</taxon>
        <taxon>Fungi</taxon>
        <taxon>Dikarya</taxon>
        <taxon>Ascomycota</taxon>
        <taxon>Pezizomycotina</taxon>
        <taxon>Sordariomycetes</taxon>
        <taxon>Hypocreomycetidae</taxon>
        <taxon>Hypocreales</taxon>
        <taxon>Clavicipitaceae</taxon>
        <taxon>Clavicipitaceae incertae sedis</taxon>
        <taxon>'Torrubiella' clade</taxon>
    </lineage>
</organism>
<gene>
    <name evidence="8" type="ORF">VHEMI03009</name>
</gene>
<evidence type="ECO:0000259" key="7">
    <source>
        <dbReference type="PROSITE" id="PS50217"/>
    </source>
</evidence>
<dbReference type="OrthoDB" id="4961373at2759"/>
<feature type="domain" description="BZIP" evidence="7">
    <location>
        <begin position="231"/>
        <end position="294"/>
    </location>
</feature>
<keyword evidence="9" id="KW-1185">Reference proteome</keyword>
<reference evidence="8 9" key="1">
    <citation type="journal article" date="2015" name="Genome Announc.">
        <title>Draft Genome Sequence and Gene Annotation of the Entomopathogenic Fungus Verticillium hemipterigenum.</title>
        <authorList>
            <person name="Horn F."/>
            <person name="Habel A."/>
            <person name="Scharf D.H."/>
            <person name="Dworschak J."/>
            <person name="Brakhage A.A."/>
            <person name="Guthke R."/>
            <person name="Hertweck C."/>
            <person name="Linde J."/>
        </authorList>
    </citation>
    <scope>NUCLEOTIDE SEQUENCE [LARGE SCALE GENOMIC DNA]</scope>
</reference>
<dbReference type="InterPro" id="IPR046347">
    <property type="entry name" value="bZIP_sf"/>
</dbReference>
<feature type="coiled-coil region" evidence="5">
    <location>
        <begin position="256"/>
        <end position="290"/>
    </location>
</feature>
<feature type="region of interest" description="Disordered" evidence="6">
    <location>
        <begin position="146"/>
        <end position="243"/>
    </location>
</feature>
<keyword evidence="3" id="KW-0804">Transcription</keyword>
<keyword evidence="5" id="KW-0175">Coiled coil</keyword>
<sequence length="294" mass="31070">MDSSGTDSVVAGNESWWTSTVTSAPPPPPPYPISSCIIPAPVPAPDPLQFAFGHSVPVTFGYDPVTAAPIALPPHNWSPPLQTSPPLGSAAPLESRIPTTTAPGPLSVPVTTSQDEMAALGLGHAVPFMDPTDYLFASEPHPGYAHPLPPAADLTSTDTSTNPHLYSLGQLPSVHLSRRPGSTIATPSSSSVYPATLGSPSPSIHSSNSNKRKGLSPTSPAADSAGAGGDDDQAAIKRQRNTIAARKYRQKRLDRISDLEKDLGDMTKERDDLKLQLARREAEVEALREMLLRK</sequence>
<feature type="compositionally biased region" description="Polar residues" evidence="6">
    <location>
        <begin position="183"/>
        <end position="193"/>
    </location>
</feature>
<dbReference type="GO" id="GO:0003700">
    <property type="term" value="F:DNA-binding transcription factor activity"/>
    <property type="evidence" value="ECO:0007669"/>
    <property type="project" value="InterPro"/>
</dbReference>
<feature type="region of interest" description="Disordered" evidence="6">
    <location>
        <begin position="76"/>
        <end position="110"/>
    </location>
</feature>